<feature type="region of interest" description="Disordered" evidence="1">
    <location>
        <begin position="39"/>
        <end position="71"/>
    </location>
</feature>
<dbReference type="EMBL" id="SPHZ02000011">
    <property type="protein sequence ID" value="KAF0892748.1"/>
    <property type="molecule type" value="Genomic_DNA"/>
</dbReference>
<comment type="caution">
    <text evidence="3">The sequence shown here is derived from an EMBL/GenBank/DDBJ whole genome shotgun (WGS) entry which is preliminary data.</text>
</comment>
<feature type="region of interest" description="Disordered" evidence="1">
    <location>
        <begin position="86"/>
        <end position="120"/>
    </location>
</feature>
<dbReference type="EMBL" id="SPHZ02000011">
    <property type="protein sequence ID" value="KAF0892751.1"/>
    <property type="molecule type" value="Genomic_DNA"/>
</dbReference>
<evidence type="ECO:0000313" key="2">
    <source>
        <dbReference type="EMBL" id="KAF0892748.1"/>
    </source>
</evidence>
<accession>A0A6G1BYA7</accession>
<sequence length="120" mass="11837">MLPTVVDNPSAAAVATIGEAASFSCHNTDIYGNGDFSNINFPSNPNHTTTQAFSSATASPSGGGGAAAPVPQWSTSAGVVLKARGGARPAVSLPATTTVPSGADRGSSSSGAGRHVQIRR</sequence>
<dbReference type="AlphaFoldDB" id="A0A6G1BYA7"/>
<feature type="compositionally biased region" description="Low complexity" evidence="1">
    <location>
        <begin position="101"/>
        <end position="114"/>
    </location>
</feature>
<evidence type="ECO:0000256" key="1">
    <source>
        <dbReference type="SAM" id="MobiDB-lite"/>
    </source>
</evidence>
<dbReference type="Proteomes" id="UP000479710">
    <property type="component" value="Unassembled WGS sequence"/>
</dbReference>
<proteinExistence type="predicted"/>
<feature type="compositionally biased region" description="Low complexity" evidence="1">
    <location>
        <begin position="48"/>
        <end position="60"/>
    </location>
</feature>
<evidence type="ECO:0000313" key="4">
    <source>
        <dbReference type="Proteomes" id="UP000479710"/>
    </source>
</evidence>
<keyword evidence="4" id="KW-1185">Reference proteome</keyword>
<gene>
    <name evidence="2" type="ORF">E2562_017711</name>
    <name evidence="3" type="ORF">E2562_017714</name>
</gene>
<name>A0A6G1BYA7_9ORYZ</name>
<reference evidence="3 4" key="1">
    <citation type="submission" date="2019-11" db="EMBL/GenBank/DDBJ databases">
        <title>Whole genome sequence of Oryza granulata.</title>
        <authorList>
            <person name="Li W."/>
        </authorList>
    </citation>
    <scope>NUCLEOTIDE SEQUENCE [LARGE SCALE GENOMIC DNA]</scope>
    <source>
        <strain evidence="4">cv. Menghai</strain>
        <tissue evidence="3">Leaf</tissue>
    </source>
</reference>
<evidence type="ECO:0000313" key="3">
    <source>
        <dbReference type="EMBL" id="KAF0892751.1"/>
    </source>
</evidence>
<protein>
    <submittedName>
        <fullName evidence="3">Uncharacterized protein</fullName>
    </submittedName>
</protein>
<organism evidence="3 4">
    <name type="scientific">Oryza meyeriana var. granulata</name>
    <dbReference type="NCBI Taxonomy" id="110450"/>
    <lineage>
        <taxon>Eukaryota</taxon>
        <taxon>Viridiplantae</taxon>
        <taxon>Streptophyta</taxon>
        <taxon>Embryophyta</taxon>
        <taxon>Tracheophyta</taxon>
        <taxon>Spermatophyta</taxon>
        <taxon>Magnoliopsida</taxon>
        <taxon>Liliopsida</taxon>
        <taxon>Poales</taxon>
        <taxon>Poaceae</taxon>
        <taxon>BOP clade</taxon>
        <taxon>Oryzoideae</taxon>
        <taxon>Oryzeae</taxon>
        <taxon>Oryzinae</taxon>
        <taxon>Oryza</taxon>
        <taxon>Oryza meyeriana</taxon>
    </lineage>
</organism>